<dbReference type="GO" id="GO:0005576">
    <property type="term" value="C:extracellular region"/>
    <property type="evidence" value="ECO:0007669"/>
    <property type="project" value="UniProtKB-SubCell"/>
</dbReference>
<evidence type="ECO:0000259" key="10">
    <source>
        <dbReference type="Pfam" id="PF24517"/>
    </source>
</evidence>
<dbReference type="RefSeq" id="WP_253745328.1">
    <property type="nucleotide sequence ID" value="NZ_BAABKA010000065.1"/>
</dbReference>
<dbReference type="Pfam" id="PF16889">
    <property type="entry name" value="Hepar_II_III_N"/>
    <property type="match status" value="1"/>
</dbReference>
<evidence type="ECO:0000256" key="6">
    <source>
        <dbReference type="ARBA" id="ARBA00023239"/>
    </source>
</evidence>
<evidence type="ECO:0000256" key="5">
    <source>
        <dbReference type="ARBA" id="ARBA00022764"/>
    </source>
</evidence>
<dbReference type="EMBL" id="JAMZEB010000002">
    <property type="protein sequence ID" value="MCP2358239.1"/>
    <property type="molecule type" value="Genomic_DNA"/>
</dbReference>
<dbReference type="Pfam" id="PF07940">
    <property type="entry name" value="Hepar_II_III_C"/>
    <property type="match status" value="1"/>
</dbReference>
<feature type="signal peptide" evidence="7">
    <location>
        <begin position="1"/>
        <end position="29"/>
    </location>
</feature>
<feature type="domain" description="Heparin-sulfate lyase N-terminal" evidence="9">
    <location>
        <begin position="292"/>
        <end position="541"/>
    </location>
</feature>
<dbReference type="PROSITE" id="PS51318">
    <property type="entry name" value="TAT"/>
    <property type="match status" value="1"/>
</dbReference>
<dbReference type="Proteomes" id="UP001139648">
    <property type="component" value="Unassembled WGS sequence"/>
</dbReference>
<accession>A0A9X2K3D3</accession>
<dbReference type="Gene3D" id="1.50.10.100">
    <property type="entry name" value="Chondroitin AC/alginate lyase"/>
    <property type="match status" value="1"/>
</dbReference>
<reference evidence="11" key="1">
    <citation type="submission" date="2022-06" db="EMBL/GenBank/DDBJ databases">
        <title>Sequencing the genomes of 1000 actinobacteria strains.</title>
        <authorList>
            <person name="Klenk H.-P."/>
        </authorList>
    </citation>
    <scope>NUCLEOTIDE SEQUENCE</scope>
    <source>
        <strain evidence="11">DSM 46694</strain>
    </source>
</reference>
<proteinExistence type="predicted"/>
<comment type="caution">
    <text evidence="11">The sequence shown here is derived from an EMBL/GenBank/DDBJ whole genome shotgun (WGS) entry which is preliminary data.</text>
</comment>
<evidence type="ECO:0000313" key="12">
    <source>
        <dbReference type="Proteomes" id="UP001139648"/>
    </source>
</evidence>
<evidence type="ECO:0008006" key="13">
    <source>
        <dbReference type="Google" id="ProtNLM"/>
    </source>
</evidence>
<dbReference type="GO" id="GO:0016829">
    <property type="term" value="F:lyase activity"/>
    <property type="evidence" value="ECO:0007669"/>
    <property type="project" value="UniProtKB-KW"/>
</dbReference>
<evidence type="ECO:0000313" key="11">
    <source>
        <dbReference type="EMBL" id="MCP2358239.1"/>
    </source>
</evidence>
<protein>
    <recommendedName>
        <fullName evidence="13">Heparinase II/III-like protein</fullName>
    </recommendedName>
</protein>
<sequence length="940" mass="100108">MSLTRRSVLRAALAGACAAPLLAGGPSLAAAAVAATTEVPDSAFFGVWNATTGTWRALPVLDYAAFPALAPVADAARTGDYTAARAALLQYMRTRPERTPPQWGYNGVYTPALVPLFLDHIWTLGKGEIYHSTLTVGAQWTAVDADVTDGVRSATSAGGVGFMLMARHKEPSTAQFAGRHAADGAPELTLTSADGTVRKLAASQSCHIAAGPDAATPFGSAETLQVHDEGTGPFTDATRKAYLWFDLTGVSAPKTATLSLTGRTSAGQQQIMLYQVQVSFDETSRCWNNTVQNTFSWHGDPNGFDWKKPTGANVDNEFGYQLPRFYFAGPLADAYRTGHDEQIAAGLLRLMTDFITEANASASSAGAASFPRNLDAAWRYQNWCYAYEILRTSPSLTADANTSILKAIHTGGRYLTNTTSPTPNWMVTIKSSLLYLGVCFPEFLAAAQWRDGAQTYLIQQLAGALYPDGGYSEASSSYAMGVAQTFVATAGVLVTNGYAVGSAAPLRDLAWYLADQTYPNGYDPAYGDSGYTDQRTALAALADLLDDDHLRHVATAGAAGTTPDHTSVTYPDTRVVVQRTGWSATDWYLRLNADRGNHGHPDELAIQLYAHDRPLLPAMGAYSYAADPTADWLRKSTQAHNTITIDGRAQNPTAAGAVSNLSLPWADLADGFTDATPGVRHQRSALFLHGLGWLVTDTLTPADSGQHTYQQNWHLLPDAGPVLDGATARTRFAAGTQLTIIPAEPAAVSATVEDGHYSPITYQVAPTRYVSYSLTAAGVRTLDTLLLPTPPGARTRASLSVEASDDGGRTLRLISSTSRLDGYYFRAPGDGASRRLGPYLFDGSLAYVDRHAAVQRILLAGGTLLRQGRRTLLATAEPLVSTLAVRLDPARRTIEIAGPAAKPGGRPLHLAAPWARTATVAGQKVPITRKGGLVTISALH</sequence>
<keyword evidence="12" id="KW-1185">Reference proteome</keyword>
<gene>
    <name evidence="11" type="ORF">HD597_005259</name>
</gene>
<dbReference type="InterPro" id="IPR031680">
    <property type="entry name" value="Hepar_II_III_N"/>
</dbReference>
<keyword evidence="6" id="KW-0456">Lyase</keyword>
<dbReference type="PANTHER" id="PTHR39210">
    <property type="entry name" value="HEPARIN-SULFATE LYASE"/>
    <property type="match status" value="1"/>
</dbReference>
<comment type="subcellular location">
    <subcellularLocation>
        <location evidence="1">Periplasm</location>
    </subcellularLocation>
    <subcellularLocation>
        <location evidence="2">Secreted</location>
    </subcellularLocation>
</comment>
<name>A0A9X2K3D3_9ACTN</name>
<evidence type="ECO:0000256" key="2">
    <source>
        <dbReference type="ARBA" id="ARBA00004613"/>
    </source>
</evidence>
<evidence type="ECO:0000256" key="4">
    <source>
        <dbReference type="ARBA" id="ARBA00022729"/>
    </source>
</evidence>
<evidence type="ECO:0000256" key="1">
    <source>
        <dbReference type="ARBA" id="ARBA00004418"/>
    </source>
</evidence>
<feature type="chain" id="PRO_5040748737" description="Heparinase II/III-like protein" evidence="7">
    <location>
        <begin position="30"/>
        <end position="940"/>
    </location>
</feature>
<dbReference type="InterPro" id="IPR008929">
    <property type="entry name" value="Chondroitin_lyas"/>
</dbReference>
<dbReference type="AlphaFoldDB" id="A0A9X2K3D3"/>
<dbReference type="PANTHER" id="PTHR39210:SF1">
    <property type="entry name" value="HEPARIN-SULFATE LYASE"/>
    <property type="match status" value="1"/>
</dbReference>
<dbReference type="SUPFAM" id="SSF48230">
    <property type="entry name" value="Chondroitin AC/alginate lyase"/>
    <property type="match status" value="1"/>
</dbReference>
<dbReference type="Pfam" id="PF24517">
    <property type="entry name" value="CBM96"/>
    <property type="match status" value="1"/>
</dbReference>
<keyword evidence="3" id="KW-0964">Secreted</keyword>
<organism evidence="11 12">
    <name type="scientific">Nonomuraea thailandensis</name>
    <dbReference type="NCBI Taxonomy" id="1188745"/>
    <lineage>
        <taxon>Bacteria</taxon>
        <taxon>Bacillati</taxon>
        <taxon>Actinomycetota</taxon>
        <taxon>Actinomycetes</taxon>
        <taxon>Streptosporangiales</taxon>
        <taxon>Streptosporangiaceae</taxon>
        <taxon>Nonomuraea</taxon>
    </lineage>
</organism>
<feature type="domain" description="Heparinase II/III-like C-terminal" evidence="8">
    <location>
        <begin position="595"/>
        <end position="762"/>
    </location>
</feature>
<dbReference type="InterPro" id="IPR055372">
    <property type="entry name" value="CBM96"/>
</dbReference>
<keyword evidence="5" id="KW-0574">Periplasm</keyword>
<dbReference type="InterPro" id="IPR006311">
    <property type="entry name" value="TAT_signal"/>
</dbReference>
<evidence type="ECO:0000259" key="9">
    <source>
        <dbReference type="Pfam" id="PF16889"/>
    </source>
</evidence>
<dbReference type="InterPro" id="IPR012480">
    <property type="entry name" value="Hepar_II_III_C"/>
</dbReference>
<evidence type="ECO:0000259" key="8">
    <source>
        <dbReference type="Pfam" id="PF07940"/>
    </source>
</evidence>
<keyword evidence="4 7" id="KW-0732">Signal</keyword>
<evidence type="ECO:0000256" key="7">
    <source>
        <dbReference type="SAM" id="SignalP"/>
    </source>
</evidence>
<dbReference type="Gene3D" id="2.70.98.70">
    <property type="match status" value="1"/>
</dbReference>
<evidence type="ECO:0000256" key="3">
    <source>
        <dbReference type="ARBA" id="ARBA00022525"/>
    </source>
</evidence>
<dbReference type="GO" id="GO:0042597">
    <property type="term" value="C:periplasmic space"/>
    <property type="evidence" value="ECO:0007669"/>
    <property type="project" value="UniProtKB-SubCell"/>
</dbReference>
<feature type="domain" description="Carbohydrate-binding module family 96" evidence="10">
    <location>
        <begin position="199"/>
        <end position="290"/>
    </location>
</feature>